<proteinExistence type="predicted"/>
<evidence type="ECO:0000313" key="3">
    <source>
        <dbReference type="Proteomes" id="UP000663874"/>
    </source>
</evidence>
<dbReference type="EMBL" id="CAJOAX010010425">
    <property type="protein sequence ID" value="CAF4074795.1"/>
    <property type="molecule type" value="Genomic_DNA"/>
</dbReference>
<dbReference type="InterPro" id="IPR005502">
    <property type="entry name" value="Ribosyl_crysJ1"/>
</dbReference>
<dbReference type="EMBL" id="CAJOBE010000578">
    <property type="protein sequence ID" value="CAF3661685.1"/>
    <property type="molecule type" value="Genomic_DNA"/>
</dbReference>
<name>A0A818RZE5_9BILA</name>
<dbReference type="AlphaFoldDB" id="A0A818RZE5"/>
<dbReference type="Proteomes" id="UP000663823">
    <property type="component" value="Unassembled WGS sequence"/>
</dbReference>
<gene>
    <name evidence="1" type="ORF">FNK824_LOCUS6600</name>
    <name evidence="2" type="ORF">OTI717_LOCUS32870</name>
</gene>
<reference evidence="1" key="1">
    <citation type="submission" date="2021-02" db="EMBL/GenBank/DDBJ databases">
        <authorList>
            <person name="Nowell W R."/>
        </authorList>
    </citation>
    <scope>NUCLEOTIDE SEQUENCE</scope>
</reference>
<dbReference type="Pfam" id="PF03747">
    <property type="entry name" value="ADP_ribosyl_GH"/>
    <property type="match status" value="1"/>
</dbReference>
<dbReference type="InterPro" id="IPR036705">
    <property type="entry name" value="Ribosyl_crysJ1_sf"/>
</dbReference>
<protein>
    <submittedName>
        <fullName evidence="1">Uncharacterized protein</fullName>
    </submittedName>
</protein>
<organism evidence="1 3">
    <name type="scientific">Rotaria sordida</name>
    <dbReference type="NCBI Taxonomy" id="392033"/>
    <lineage>
        <taxon>Eukaryota</taxon>
        <taxon>Metazoa</taxon>
        <taxon>Spiralia</taxon>
        <taxon>Gnathifera</taxon>
        <taxon>Rotifera</taxon>
        <taxon>Eurotatoria</taxon>
        <taxon>Bdelloidea</taxon>
        <taxon>Philodinida</taxon>
        <taxon>Philodinidae</taxon>
        <taxon>Rotaria</taxon>
    </lineage>
</organism>
<accession>A0A818RZE5</accession>
<evidence type="ECO:0000313" key="1">
    <source>
        <dbReference type="EMBL" id="CAF3661685.1"/>
    </source>
</evidence>
<dbReference type="SUPFAM" id="SSF101478">
    <property type="entry name" value="ADP-ribosylglycohydrolase"/>
    <property type="match status" value="1"/>
</dbReference>
<evidence type="ECO:0000313" key="2">
    <source>
        <dbReference type="EMBL" id="CAF4074795.1"/>
    </source>
</evidence>
<sequence length="291" mass="33841">MTLGESFLSHHIDPYILEHIQMEKEYSQQDDLTLVWSDDVSLTLCFLASLAHHGEYSQEHLLQRYFQWWMNGYMCPTGLCFTPRIHLKKSIDLFGETQAAQALGIEVDIDKKTVDIPSKPAALLRLSPIGYFYSKHSYSKRIEIIKDCTKRMFGRKAPIDVFIAYIELLVNALNGVSKHDILQSIQLKQNSNEFLNKIFFDLIDLISNDNNNIEQGLQRALEKKSSQPKECKYLNPFDSDETILLTLYLQISGAIYNSIPNHWFKQIYAKKTIESLTKWIIYERNRNLHSI</sequence>
<dbReference type="Gene3D" id="1.10.4080.10">
    <property type="entry name" value="ADP-ribosylation/Crystallin J1"/>
    <property type="match status" value="1"/>
</dbReference>
<comment type="caution">
    <text evidence="1">The sequence shown here is derived from an EMBL/GenBank/DDBJ whole genome shotgun (WGS) entry which is preliminary data.</text>
</comment>
<dbReference type="Proteomes" id="UP000663874">
    <property type="component" value="Unassembled WGS sequence"/>
</dbReference>